<comment type="subunit">
    <text evidence="6">Interacts with the GTP form of RRAGA, RRAGC and RRAGD. Interacts with NIP7. Interacts with DDX18; the interaction is RNA-dependent. Interacts with DDX47; the interaction is RNA-dependent.</text>
</comment>
<comment type="function">
    <text evidence="5">Plays an essential role in the survival of diffuse-type gastric cancer cells. Acts as a nucleolar anchoring protein for DDX47. May be involved in regulation of gene expression at the post-transcriptional level or in ribosome biogenesis in cancer cells.</text>
</comment>
<feature type="region of interest" description="Disordered" evidence="9">
    <location>
        <begin position="564"/>
        <end position="584"/>
    </location>
</feature>
<dbReference type="InParanoid" id="A0A663ESY8"/>
<dbReference type="AlphaFoldDB" id="A0A663ESY8"/>
<feature type="compositionally biased region" description="Polar residues" evidence="9">
    <location>
        <begin position="253"/>
        <end position="264"/>
    </location>
</feature>
<evidence type="ECO:0000256" key="8">
    <source>
        <dbReference type="PROSITE-ProRule" id="PRU00176"/>
    </source>
</evidence>
<dbReference type="FunFam" id="3.30.70.330:FF:000346">
    <property type="entry name" value="Nucleolar protein 8"/>
    <property type="match status" value="1"/>
</dbReference>
<evidence type="ECO:0000313" key="12">
    <source>
        <dbReference type="Proteomes" id="UP000472275"/>
    </source>
</evidence>
<evidence type="ECO:0000256" key="4">
    <source>
        <dbReference type="ARBA" id="ARBA00023242"/>
    </source>
</evidence>
<gene>
    <name evidence="11" type="primary">NOL8</name>
</gene>
<feature type="region of interest" description="Disordered" evidence="9">
    <location>
        <begin position="458"/>
        <end position="479"/>
    </location>
</feature>
<dbReference type="GO" id="GO:0006364">
    <property type="term" value="P:rRNA processing"/>
    <property type="evidence" value="ECO:0007669"/>
    <property type="project" value="Ensembl"/>
</dbReference>
<evidence type="ECO:0000256" key="1">
    <source>
        <dbReference type="ARBA" id="ARBA00004604"/>
    </source>
</evidence>
<feature type="compositionally biased region" description="Acidic residues" evidence="9">
    <location>
        <begin position="1089"/>
        <end position="1098"/>
    </location>
</feature>
<evidence type="ECO:0000256" key="3">
    <source>
        <dbReference type="ARBA" id="ARBA00022884"/>
    </source>
</evidence>
<dbReference type="PANTHER" id="PTHR48029:SF1">
    <property type="entry name" value="NUCLEOLAR PROTEIN 8"/>
    <property type="match status" value="1"/>
</dbReference>
<dbReference type="SUPFAM" id="SSF54928">
    <property type="entry name" value="RNA-binding domain, RBD"/>
    <property type="match status" value="1"/>
</dbReference>
<feature type="region of interest" description="Disordered" evidence="9">
    <location>
        <begin position="656"/>
        <end position="735"/>
    </location>
</feature>
<keyword evidence="2" id="KW-0597">Phosphoprotein</keyword>
<comment type="subcellular location">
    <subcellularLocation>
        <location evidence="1">Nucleus</location>
        <location evidence="1">Nucleolus</location>
    </subcellularLocation>
</comment>
<keyword evidence="12" id="KW-1185">Reference proteome</keyword>
<dbReference type="Proteomes" id="UP000472275">
    <property type="component" value="Chromosome 20"/>
</dbReference>
<dbReference type="GO" id="GO:0003723">
    <property type="term" value="F:RNA binding"/>
    <property type="evidence" value="ECO:0007669"/>
    <property type="project" value="UniProtKB-UniRule"/>
</dbReference>
<feature type="compositionally biased region" description="Basic and acidic residues" evidence="9">
    <location>
        <begin position="1009"/>
        <end position="1021"/>
    </location>
</feature>
<evidence type="ECO:0000256" key="6">
    <source>
        <dbReference type="ARBA" id="ARBA00065066"/>
    </source>
</evidence>
<evidence type="ECO:0000256" key="2">
    <source>
        <dbReference type="ARBA" id="ARBA00022553"/>
    </source>
</evidence>
<feature type="region of interest" description="Disordered" evidence="9">
    <location>
        <begin position="253"/>
        <end position="292"/>
    </location>
</feature>
<evidence type="ECO:0000256" key="5">
    <source>
        <dbReference type="ARBA" id="ARBA00054821"/>
    </source>
</evidence>
<organism evidence="11 12">
    <name type="scientific">Aquila chrysaetos chrysaetos</name>
    <dbReference type="NCBI Taxonomy" id="223781"/>
    <lineage>
        <taxon>Eukaryota</taxon>
        <taxon>Metazoa</taxon>
        <taxon>Chordata</taxon>
        <taxon>Craniata</taxon>
        <taxon>Vertebrata</taxon>
        <taxon>Euteleostomi</taxon>
        <taxon>Archelosauria</taxon>
        <taxon>Archosauria</taxon>
        <taxon>Dinosauria</taxon>
        <taxon>Saurischia</taxon>
        <taxon>Theropoda</taxon>
        <taxon>Coelurosauria</taxon>
        <taxon>Aves</taxon>
        <taxon>Neognathae</taxon>
        <taxon>Neoaves</taxon>
        <taxon>Telluraves</taxon>
        <taxon>Accipitrimorphae</taxon>
        <taxon>Accipitriformes</taxon>
        <taxon>Accipitridae</taxon>
        <taxon>Accipitrinae</taxon>
        <taxon>Aquila</taxon>
    </lineage>
</organism>
<dbReference type="Gene3D" id="3.30.70.330">
    <property type="match status" value="1"/>
</dbReference>
<proteinExistence type="predicted"/>
<feature type="region of interest" description="Disordered" evidence="9">
    <location>
        <begin position="506"/>
        <end position="539"/>
    </location>
</feature>
<dbReference type="GO" id="GO:0005694">
    <property type="term" value="C:chromosome"/>
    <property type="evidence" value="ECO:0007669"/>
    <property type="project" value="Ensembl"/>
</dbReference>
<dbReference type="GeneTree" id="ENSGT00390000004860"/>
<evidence type="ECO:0000256" key="9">
    <source>
        <dbReference type="SAM" id="MobiDB-lite"/>
    </source>
</evidence>
<accession>A0A663ESY8</accession>
<dbReference type="GO" id="GO:0005730">
    <property type="term" value="C:nucleolus"/>
    <property type="evidence" value="ECO:0007669"/>
    <property type="project" value="UniProtKB-SubCell"/>
</dbReference>
<reference evidence="11" key="1">
    <citation type="submission" date="2025-08" db="UniProtKB">
        <authorList>
            <consortium name="Ensembl"/>
        </authorList>
    </citation>
    <scope>IDENTIFICATION</scope>
</reference>
<feature type="region of interest" description="Disordered" evidence="9">
    <location>
        <begin position="1007"/>
        <end position="1042"/>
    </location>
</feature>
<evidence type="ECO:0000313" key="11">
    <source>
        <dbReference type="Ensembl" id="ENSACCP00020014941.1"/>
    </source>
</evidence>
<evidence type="ECO:0000256" key="7">
    <source>
        <dbReference type="ARBA" id="ARBA00068539"/>
    </source>
</evidence>
<keyword evidence="4" id="KW-0539">Nucleus</keyword>
<keyword evidence="3 8" id="KW-0694">RNA-binding</keyword>
<feature type="region of interest" description="Disordered" evidence="9">
    <location>
        <begin position="1079"/>
        <end position="1106"/>
    </location>
</feature>
<dbReference type="CDD" id="cd12226">
    <property type="entry name" value="RRM_NOL8"/>
    <property type="match status" value="1"/>
</dbReference>
<evidence type="ECO:0000259" key="10">
    <source>
        <dbReference type="PROSITE" id="PS50102"/>
    </source>
</evidence>
<dbReference type="InterPro" id="IPR035979">
    <property type="entry name" value="RBD_domain_sf"/>
</dbReference>
<sequence>MEKKQVSKRLYVGGLGHTVSKAELQERFGKFGRVLDAEIITRKDDQGNPMKTFAYINVSISDADLRKCMSVLNKTKWKGGTVQIELAKESFLHRLAMEREEAKLQKEKPQRNDKACLLESLKKAGVVDFHMKAVPGTEVPDHKKWVVGKFGRVLPILHLRNQQKNKISFSYWLTNIVKYDPSKYCHNLRKLELDLTHVVPISELTWHLEGGDDTINKKRQGEFPLTKKPPKKLKQLSSEALNGAVVCSSECQSHSKNTCSPQLDQRSKSKPNEKSKLPSSRTLKSKIPGRGLLSDKCNVSGVTAQNDMSVSDSDIDSEKEIRPMVERETEKAENVETENDHLEIVGDNFELKYNSHWFLSNPDAKKKAIKGSYREKETMECDNGYDSADTDEIIAESKTPDLSSRKTAVLEVSKQVTVENKEILTNKKCGLINDSSLKTCNLEEEYIERKRKRKKSRIAAFDSESSYSESEKGESEISSEYESMMQNCYHLDLTLDDLKALATENTGTPAEESDSTQSSSQCSVEENPKGNVVNKTKLSKSRPGVKKKCISPEDVVAAILAGEENADEESSKGQNNSHLKYQPFRGMGSLYEKELTKDSTDLKRRSVESLDLEACISYCGEESSKRQSKNHPLYSLEVSSKKRQNMYCEQHKGLSDAATLADERDQPVSRPCLQGKKKDVSSLQDDQNSEHGDAAASTDQSEDENSDMDSNAAVSQKRIKRQLKSPELLSKKLKRNVSNKNPECEANKCENGKTSLLENKELCLHATASKEPSTTKKQLQDNQRRLAALEERQKERELQKKLIQGALSNKLESRTKLILIYFLKLNVNGCFSVFSFCLIKGESAPKTLARLFESSEDEQDDTDGDRFKIKPQFEGKAGEKLLQLQSRFGTDERFRMDARFLESDSEEEAETNILKADEEEELAAEKKKNLQILGSLLNINLEQPKPTKMATSAKKFKYESSVIRKEGILGSKAKRKKKREESEKLPEVSKEMYYDIAVDLKELFGSSKSKSEKKEEIPWDKDDAEDSTPPDHLGPNVGSNVAQESSGFTFSFFGDLEESGIKEEPYILETIKPVKVTWQEDPRFQDSSSEGDDEPEASESERDKEMFFSLPQTESVRFFFFSKDDERLRGITELIHLFFVTLTEIQ</sequence>
<dbReference type="InterPro" id="IPR034138">
    <property type="entry name" value="NOP8_RRM"/>
</dbReference>
<dbReference type="GO" id="GO:1902570">
    <property type="term" value="P:protein localization to nucleolus"/>
    <property type="evidence" value="ECO:0007669"/>
    <property type="project" value="Ensembl"/>
</dbReference>
<dbReference type="InterPro" id="IPR012677">
    <property type="entry name" value="Nucleotide-bd_a/b_plait_sf"/>
</dbReference>
<reference evidence="11" key="2">
    <citation type="submission" date="2025-09" db="UniProtKB">
        <authorList>
            <consortium name="Ensembl"/>
        </authorList>
    </citation>
    <scope>IDENTIFICATION</scope>
</reference>
<feature type="compositionally biased region" description="Basic and acidic residues" evidence="9">
    <location>
        <begin position="265"/>
        <end position="276"/>
    </location>
</feature>
<dbReference type="SMART" id="SM00360">
    <property type="entry name" value="RRM"/>
    <property type="match status" value="1"/>
</dbReference>
<dbReference type="PROSITE" id="PS50102">
    <property type="entry name" value="RRM"/>
    <property type="match status" value="1"/>
</dbReference>
<dbReference type="Pfam" id="PF00076">
    <property type="entry name" value="RRM_1"/>
    <property type="match status" value="1"/>
</dbReference>
<dbReference type="PANTHER" id="PTHR48029">
    <property type="entry name" value="NUCLEOLAR PROTEIN 8"/>
    <property type="match status" value="1"/>
</dbReference>
<dbReference type="InterPro" id="IPR000504">
    <property type="entry name" value="RRM_dom"/>
</dbReference>
<dbReference type="Ensembl" id="ENSACCT00020015587.1">
    <property type="protein sequence ID" value="ENSACCP00020014941.1"/>
    <property type="gene ID" value="ENSACCG00020010262.1"/>
</dbReference>
<name>A0A663ESY8_AQUCH</name>
<feature type="compositionally biased region" description="Low complexity" evidence="9">
    <location>
        <begin position="515"/>
        <end position="525"/>
    </location>
</feature>
<protein>
    <recommendedName>
        <fullName evidence="7">Nucleolar protein 8</fullName>
    </recommendedName>
</protein>
<feature type="domain" description="RRM" evidence="10">
    <location>
        <begin position="8"/>
        <end position="89"/>
    </location>
</feature>